<keyword evidence="4" id="KW-1185">Reference proteome</keyword>
<dbReference type="PATRIC" id="fig|981333.9.peg.2706"/>
<proteinExistence type="inferred from homology"/>
<comment type="catalytic activity">
    <reaction evidence="1">
        <text>thiamine + H2O = 5-(2-hydroxyethyl)-4-methylthiazole + 4-amino-5-hydroxymethyl-2-methylpyrimidine + H(+)</text>
        <dbReference type="Rhea" id="RHEA:17509"/>
        <dbReference type="ChEBI" id="CHEBI:15377"/>
        <dbReference type="ChEBI" id="CHEBI:15378"/>
        <dbReference type="ChEBI" id="CHEBI:16892"/>
        <dbReference type="ChEBI" id="CHEBI:17957"/>
        <dbReference type="ChEBI" id="CHEBI:18385"/>
        <dbReference type="EC" id="3.5.99.2"/>
    </reaction>
</comment>
<comment type="pathway">
    <text evidence="1">Cofactor biosynthesis; thiamine diphosphate biosynthesis.</text>
</comment>
<dbReference type="GO" id="GO:0009229">
    <property type="term" value="P:thiamine diphosphate biosynthetic process"/>
    <property type="evidence" value="ECO:0007669"/>
    <property type="project" value="UniProtKB-UniPathway"/>
</dbReference>
<dbReference type="GO" id="GO:0050334">
    <property type="term" value="F:thiaminase activity"/>
    <property type="evidence" value="ECO:0007669"/>
    <property type="project" value="UniProtKB-EC"/>
</dbReference>
<dbReference type="HOGENOM" id="CLU_077537_3_2_6"/>
<dbReference type="GeneID" id="99690977"/>
<dbReference type="PANTHER" id="PTHR43198:SF2">
    <property type="entry name" value="SI:CH1073-67J19.1-RELATED"/>
    <property type="match status" value="1"/>
</dbReference>
<dbReference type="InterPro" id="IPR050967">
    <property type="entry name" value="Thiamine_Salvage_TenA"/>
</dbReference>
<dbReference type="NCBIfam" id="TIGR04306">
    <property type="entry name" value="salvage_TenA"/>
    <property type="match status" value="1"/>
</dbReference>
<dbReference type="EMBL" id="APOM01000058">
    <property type="protein sequence ID" value="ENU35226.1"/>
    <property type="molecule type" value="Genomic_DNA"/>
</dbReference>
<comment type="catalytic activity">
    <reaction evidence="1">
        <text>4-amino-5-aminomethyl-2-methylpyrimidine + H2O = 4-amino-5-hydroxymethyl-2-methylpyrimidine + NH4(+)</text>
        <dbReference type="Rhea" id="RHEA:31799"/>
        <dbReference type="ChEBI" id="CHEBI:15377"/>
        <dbReference type="ChEBI" id="CHEBI:16892"/>
        <dbReference type="ChEBI" id="CHEBI:28938"/>
        <dbReference type="ChEBI" id="CHEBI:63416"/>
        <dbReference type="EC" id="3.5.99.2"/>
    </reaction>
</comment>
<dbReference type="Gene3D" id="1.20.910.10">
    <property type="entry name" value="Heme oxygenase-like"/>
    <property type="match status" value="1"/>
</dbReference>
<accession>N8Q8Y1</accession>
<protein>
    <recommendedName>
        <fullName evidence="1">Aminopyrimidine aminohydrolase</fullName>
        <ecNumber evidence="1">3.5.99.2</ecNumber>
    </recommendedName>
</protein>
<dbReference type="Pfam" id="PF03070">
    <property type="entry name" value="TENA_THI-4"/>
    <property type="match status" value="1"/>
</dbReference>
<dbReference type="EC" id="3.5.99.2" evidence="1"/>
<comment type="caution">
    <text evidence="3">The sequence shown here is derived from an EMBL/GenBank/DDBJ whole genome shotgun (WGS) entry which is preliminary data.</text>
</comment>
<dbReference type="InterPro" id="IPR027574">
    <property type="entry name" value="Thiaminase_II"/>
</dbReference>
<dbReference type="RefSeq" id="WP_004683496.1">
    <property type="nucleotide sequence ID" value="NZ_AIEB01000008.1"/>
</dbReference>
<dbReference type="PANTHER" id="PTHR43198">
    <property type="entry name" value="BIFUNCTIONAL TH2 PROTEIN"/>
    <property type="match status" value="1"/>
</dbReference>
<dbReference type="InterPro" id="IPR004305">
    <property type="entry name" value="Thiaminase-2/PQQC"/>
</dbReference>
<evidence type="ECO:0000256" key="1">
    <source>
        <dbReference type="RuleBase" id="RU363093"/>
    </source>
</evidence>
<organism evidence="3 4">
    <name type="scientific">Acinetobacter parvus DSM 16617 = CIP 108168</name>
    <dbReference type="NCBI Taxonomy" id="981333"/>
    <lineage>
        <taxon>Bacteria</taxon>
        <taxon>Pseudomonadati</taxon>
        <taxon>Pseudomonadota</taxon>
        <taxon>Gammaproteobacteria</taxon>
        <taxon>Moraxellales</taxon>
        <taxon>Moraxellaceae</taxon>
        <taxon>Acinetobacter</taxon>
    </lineage>
</organism>
<gene>
    <name evidence="3" type="ORF">F988_02652</name>
</gene>
<evidence type="ECO:0000259" key="2">
    <source>
        <dbReference type="Pfam" id="PF03070"/>
    </source>
</evidence>
<dbReference type="GO" id="GO:0005829">
    <property type="term" value="C:cytosol"/>
    <property type="evidence" value="ECO:0007669"/>
    <property type="project" value="TreeGrafter"/>
</dbReference>
<dbReference type="UniPathway" id="UPA00060"/>
<feature type="domain" description="Thiaminase-2/PQQC" evidence="2">
    <location>
        <begin position="18"/>
        <end position="214"/>
    </location>
</feature>
<comment type="similarity">
    <text evidence="1">Belongs to the TenA family.</text>
</comment>
<dbReference type="CDD" id="cd19365">
    <property type="entry name" value="TenA_C-like"/>
    <property type="match status" value="1"/>
</dbReference>
<dbReference type="InterPro" id="IPR016084">
    <property type="entry name" value="Haem_Oase-like_multi-hlx"/>
</dbReference>
<keyword evidence="1" id="KW-0784">Thiamine biosynthesis</keyword>
<dbReference type="Proteomes" id="UP000023776">
    <property type="component" value="Unassembled WGS sequence"/>
</dbReference>
<comment type="function">
    <text evidence="1">Catalyzes an amino-pyrimidine hydrolysis reaction at the C5' of the pyrimidine moiety of thiamine compounds, a reaction that is part of a thiamine salvage pathway.</text>
</comment>
<dbReference type="GO" id="GO:0009228">
    <property type="term" value="P:thiamine biosynthetic process"/>
    <property type="evidence" value="ECO:0007669"/>
    <property type="project" value="UniProtKB-KW"/>
</dbReference>
<dbReference type="AlphaFoldDB" id="N8Q8Y1"/>
<keyword evidence="1" id="KW-0378">Hydrolase</keyword>
<dbReference type="SUPFAM" id="SSF48613">
    <property type="entry name" value="Heme oxygenase-like"/>
    <property type="match status" value="1"/>
</dbReference>
<reference evidence="3 4" key="1">
    <citation type="submission" date="2013-02" db="EMBL/GenBank/DDBJ databases">
        <title>The Genome Sequence of Acinetobacter parvus CIP 108168.</title>
        <authorList>
            <consortium name="The Broad Institute Genome Sequencing Platform"/>
            <consortium name="The Broad Institute Genome Sequencing Center for Infectious Disease"/>
            <person name="Cerqueira G."/>
            <person name="Feldgarden M."/>
            <person name="Courvalin P."/>
            <person name="Perichon B."/>
            <person name="Grillot-Courvalin C."/>
            <person name="Clermont D."/>
            <person name="Rocha E."/>
            <person name="Yoon E.-J."/>
            <person name="Nemec A."/>
            <person name="Walker B."/>
            <person name="Young S.K."/>
            <person name="Zeng Q."/>
            <person name="Gargeya S."/>
            <person name="Fitzgerald M."/>
            <person name="Haas B."/>
            <person name="Abouelleil A."/>
            <person name="Alvarado L."/>
            <person name="Arachchi H.M."/>
            <person name="Berlin A.M."/>
            <person name="Chapman S.B."/>
            <person name="Dewar J."/>
            <person name="Goldberg J."/>
            <person name="Griggs A."/>
            <person name="Gujja S."/>
            <person name="Hansen M."/>
            <person name="Howarth C."/>
            <person name="Imamovic A."/>
            <person name="Larimer J."/>
            <person name="McCowan C."/>
            <person name="Murphy C."/>
            <person name="Neiman D."/>
            <person name="Pearson M."/>
            <person name="Priest M."/>
            <person name="Roberts A."/>
            <person name="Saif S."/>
            <person name="Shea T."/>
            <person name="Sisk P."/>
            <person name="Sykes S."/>
            <person name="Wortman J."/>
            <person name="Nusbaum C."/>
            <person name="Birren B."/>
        </authorList>
    </citation>
    <scope>NUCLEOTIDE SEQUENCE [LARGE SCALE GENOMIC DNA]</scope>
    <source>
        <strain evidence="3 4">CIP 108168</strain>
    </source>
</reference>
<evidence type="ECO:0000313" key="4">
    <source>
        <dbReference type="Proteomes" id="UP000023776"/>
    </source>
</evidence>
<evidence type="ECO:0000313" key="3">
    <source>
        <dbReference type="EMBL" id="ENU35226.1"/>
    </source>
</evidence>
<sequence>MTFSQEVWQRNLDLYQKILALPFNQELAAGTLDSKAFCHYVIQDAHYLLAYGRALAVAAAKAFDADDVIQFSEAAKIAIIVERSLHKDFMQAFGITKTEFESTPLTLACHHYTSFLTATAWSESYPVVLAALLPCFWIYAEVGHDIVSQSVENNPYQAWVDTYSGEEFHAAVRNVIATVDKVAARCDADTLAKMHAAYSMGAKLEWLFWDSAYQQREWLGLDHA</sequence>
<name>N8Q8Y1_9GAMM</name>